<feature type="compositionally biased region" description="Low complexity" evidence="1">
    <location>
        <begin position="81"/>
        <end position="91"/>
    </location>
</feature>
<feature type="region of interest" description="Disordered" evidence="1">
    <location>
        <begin position="50"/>
        <end position="94"/>
    </location>
</feature>
<evidence type="ECO:0000256" key="2">
    <source>
        <dbReference type="SAM" id="SignalP"/>
    </source>
</evidence>
<accession>A0A4Q8K9D4</accession>
<keyword evidence="2" id="KW-0732">Signal</keyword>
<feature type="signal peptide" evidence="2">
    <location>
        <begin position="1"/>
        <end position="18"/>
    </location>
</feature>
<feature type="compositionally biased region" description="Polar residues" evidence="1">
    <location>
        <begin position="50"/>
        <end position="75"/>
    </location>
</feature>
<reference evidence="3" key="2">
    <citation type="submission" date="2019-05" db="EMBL/GenBank/DDBJ databases">
        <title>Unravelling the molecular evolution of spider venoms.</title>
        <authorList>
            <person name="Pineda S."/>
        </authorList>
    </citation>
    <scope>NUCLEOTIDE SEQUENCE</scope>
</reference>
<reference evidence="3" key="1">
    <citation type="submission" date="2017-05" db="EMBL/GenBank/DDBJ databases">
        <authorList>
            <person name="QRISCLOUD D."/>
        </authorList>
    </citation>
    <scope>NUCLEOTIDE SEQUENCE</scope>
</reference>
<evidence type="ECO:0000313" key="3">
    <source>
        <dbReference type="EMBL" id="SNX36207.1"/>
    </source>
</evidence>
<proteinExistence type="predicted"/>
<organism evidence="3">
    <name type="scientific">Heteropoda jugulans</name>
    <dbReference type="NCBI Taxonomy" id="1358901"/>
    <lineage>
        <taxon>Eukaryota</taxon>
        <taxon>Metazoa</taxon>
        <taxon>Ecdysozoa</taxon>
        <taxon>Arthropoda</taxon>
        <taxon>Chelicerata</taxon>
        <taxon>Arachnida</taxon>
        <taxon>Araneae</taxon>
        <taxon>Araneomorphae</taxon>
        <taxon>Entelegynae</taxon>
        <taxon>Dionycha</taxon>
        <taxon>Sparassidae</taxon>
        <taxon>Heteropoda</taxon>
    </lineage>
</organism>
<dbReference type="EMBL" id="HAHI01000401">
    <property type="protein sequence ID" value="SNX36207.1"/>
    <property type="molecule type" value="Transcribed_RNA"/>
</dbReference>
<evidence type="ECO:0000256" key="1">
    <source>
        <dbReference type="SAM" id="MobiDB-lite"/>
    </source>
</evidence>
<protein>
    <submittedName>
        <fullName evidence="3">U52-Sparatoxin-Hju1a_1</fullName>
    </submittedName>
</protein>
<feature type="chain" id="PRO_5020538733" evidence="2">
    <location>
        <begin position="19"/>
        <end position="122"/>
    </location>
</feature>
<dbReference type="AlphaFoldDB" id="A0A4Q8K9D4"/>
<sequence>MAFAYVVCFLALLQVCTSQSDEANLTVTPDDSNVETTTTDVMTDMNDTTIATETESPMPHSTSDSGVTGSHLSTTVKEDTSSTTESPVTTENPNDAGLIHPNVLVFMVPFCIAFSTKLLGQV</sequence>
<name>A0A4Q8K9D4_9ARAC</name>